<proteinExistence type="predicted"/>
<evidence type="ECO:0000313" key="3">
    <source>
        <dbReference type="Proteomes" id="UP001253545"/>
    </source>
</evidence>
<organism evidence="2 3">
    <name type="scientific">Glaciecola petra</name>
    <dbReference type="NCBI Taxonomy" id="3075602"/>
    <lineage>
        <taxon>Bacteria</taxon>
        <taxon>Pseudomonadati</taxon>
        <taxon>Pseudomonadota</taxon>
        <taxon>Gammaproteobacteria</taxon>
        <taxon>Alteromonadales</taxon>
        <taxon>Alteromonadaceae</taxon>
        <taxon>Glaciecola</taxon>
    </lineage>
</organism>
<dbReference type="PROSITE" id="PS51257">
    <property type="entry name" value="PROKAR_LIPOPROTEIN"/>
    <property type="match status" value="1"/>
</dbReference>
<keyword evidence="3" id="KW-1185">Reference proteome</keyword>
<name>A0ABU2ZTY8_9ALTE</name>
<evidence type="ECO:0008006" key="4">
    <source>
        <dbReference type="Google" id="ProtNLM"/>
    </source>
</evidence>
<dbReference type="Proteomes" id="UP001253545">
    <property type="component" value="Unassembled WGS sequence"/>
</dbReference>
<evidence type="ECO:0000313" key="2">
    <source>
        <dbReference type="EMBL" id="MDT0596114.1"/>
    </source>
</evidence>
<comment type="caution">
    <text evidence="2">The sequence shown here is derived from an EMBL/GenBank/DDBJ whole genome shotgun (WGS) entry which is preliminary data.</text>
</comment>
<keyword evidence="1" id="KW-0732">Signal</keyword>
<feature type="signal peptide" evidence="1">
    <location>
        <begin position="1"/>
        <end position="18"/>
    </location>
</feature>
<reference evidence="2 3" key="1">
    <citation type="submission" date="2023-09" db="EMBL/GenBank/DDBJ databases">
        <authorList>
            <person name="Rey-Velasco X."/>
        </authorList>
    </citation>
    <scope>NUCLEOTIDE SEQUENCE [LARGE SCALE GENOMIC DNA]</scope>
    <source>
        <strain evidence="2 3">P117</strain>
    </source>
</reference>
<sequence>MKLLQKISCLLIAVGLQACVTGPKYTPLTQETKANIGTASTYNLIVQDEIKPDVDLINTTAALGGGLIGAMIDSSVNDDRATEARSGLQPLYDEIVDLDHRKTIADKFNQALASSLPLSDIKDTAESIILGDKELVAKIKKLAKGEAMVLTNTFYQFRMQSKMLQTISTAFIFLNSENPKISKPHYFNTFYYQSPLIGSGGQNSINEWAADGADLFRSELEKSAQQTADWMQYDMQTIRDEKCIAGGVITVPMNQGSLKVKGNVIKDENENKVLRGNNGHLYIVASESVTKAKVKTCQVGE</sequence>
<feature type="chain" id="PRO_5046904590" description="Lipoprotein" evidence="1">
    <location>
        <begin position="19"/>
        <end position="301"/>
    </location>
</feature>
<protein>
    <recommendedName>
        <fullName evidence="4">Lipoprotein</fullName>
    </recommendedName>
</protein>
<evidence type="ECO:0000256" key="1">
    <source>
        <dbReference type="SAM" id="SignalP"/>
    </source>
</evidence>
<dbReference type="RefSeq" id="WP_311369640.1">
    <property type="nucleotide sequence ID" value="NZ_JAVRHX010000005.1"/>
</dbReference>
<dbReference type="EMBL" id="JAVRHX010000005">
    <property type="protein sequence ID" value="MDT0596114.1"/>
    <property type="molecule type" value="Genomic_DNA"/>
</dbReference>
<accession>A0ABU2ZTY8</accession>
<gene>
    <name evidence="2" type="ORF">RM552_14770</name>
</gene>